<comment type="caution">
    <text evidence="2">The sequence shown here is derived from an EMBL/GenBank/DDBJ whole genome shotgun (WGS) entry which is preliminary data.</text>
</comment>
<dbReference type="SUPFAM" id="SSF51126">
    <property type="entry name" value="Pectin lyase-like"/>
    <property type="match status" value="2"/>
</dbReference>
<dbReference type="InterPro" id="IPR039448">
    <property type="entry name" value="Beta_helix"/>
</dbReference>
<dbReference type="RefSeq" id="WP_066546461.1">
    <property type="nucleotide sequence ID" value="NZ_MASJ01000024.1"/>
</dbReference>
<protein>
    <recommendedName>
        <fullName evidence="1">Right handed beta helix domain-containing protein</fullName>
    </recommendedName>
</protein>
<dbReference type="OrthoDB" id="2455615at2"/>
<name>A0A1C0YBP3_9BACL</name>
<dbReference type="InterPro" id="IPR011050">
    <property type="entry name" value="Pectin_lyase_fold/virulence"/>
</dbReference>
<dbReference type="Pfam" id="PF13229">
    <property type="entry name" value="Beta_helix"/>
    <property type="match status" value="2"/>
</dbReference>
<dbReference type="Proteomes" id="UP000093199">
    <property type="component" value="Unassembled WGS sequence"/>
</dbReference>
<organism evidence="2 3">
    <name type="scientific">Caryophanon tenue</name>
    <dbReference type="NCBI Taxonomy" id="33978"/>
    <lineage>
        <taxon>Bacteria</taxon>
        <taxon>Bacillati</taxon>
        <taxon>Bacillota</taxon>
        <taxon>Bacilli</taxon>
        <taxon>Bacillales</taxon>
        <taxon>Caryophanaceae</taxon>
        <taxon>Caryophanon</taxon>
    </lineage>
</organism>
<feature type="domain" description="Right handed beta helix" evidence="1">
    <location>
        <begin position="334"/>
        <end position="453"/>
    </location>
</feature>
<dbReference type="Gene3D" id="2.160.20.10">
    <property type="entry name" value="Single-stranded right-handed beta-helix, Pectin lyase-like"/>
    <property type="match status" value="2"/>
</dbReference>
<evidence type="ECO:0000313" key="3">
    <source>
        <dbReference type="Proteomes" id="UP000093199"/>
    </source>
</evidence>
<accession>A0A1C0YBP3</accession>
<keyword evidence="3" id="KW-1185">Reference proteome</keyword>
<gene>
    <name evidence="2" type="ORF">A6M13_15395</name>
</gene>
<dbReference type="AlphaFoldDB" id="A0A1C0YBP3"/>
<evidence type="ECO:0000259" key="1">
    <source>
        <dbReference type="Pfam" id="PF13229"/>
    </source>
</evidence>
<reference evidence="2 3" key="1">
    <citation type="submission" date="2016-07" db="EMBL/GenBank/DDBJ databases">
        <title>Caryophanon tenue genome sequencing.</title>
        <authorList>
            <person name="Verma A."/>
            <person name="Pal Y."/>
            <person name="Krishnamurthi S."/>
        </authorList>
    </citation>
    <scope>NUCLEOTIDE SEQUENCE [LARGE SCALE GENOMIC DNA]</scope>
    <source>
        <strain evidence="2 3">DSM 14152</strain>
    </source>
</reference>
<dbReference type="STRING" id="33978.A6M13_15395"/>
<dbReference type="InterPro" id="IPR012334">
    <property type="entry name" value="Pectin_lyas_fold"/>
</dbReference>
<evidence type="ECO:0000313" key="2">
    <source>
        <dbReference type="EMBL" id="OCS84555.1"/>
    </source>
</evidence>
<dbReference type="EMBL" id="MASJ01000024">
    <property type="protein sequence ID" value="OCS84555.1"/>
    <property type="molecule type" value="Genomic_DNA"/>
</dbReference>
<sequence length="698" mass="77923">MQYDVQKNSPISSIQQALQLASDGDRILLLDPHYDEAVVINKSIHLIGHTMTTFSKAIRIEKNTNTIIENITFQQTERIDCFGDVVFRHVHIVNPKTDIALFVSGSKIQWTQFQLLTATPCAQGIQVKNGEAHLENGEIHGPFGVGCFINHSKGTLHQVIFEDNVKGLQFEKDAHGHVTACSFSNHTGIQCVVMSSSTLTMKHSQFRKGQTHALSIIEESHIQVLHCDFIEHEDFQIYVRQSEGSFEACHLERANSGFLFEQGSKARLLYITCQQHQNLQIKSVGPNDLHIEECVLTTTNGNALNVKEKGRVRVERTLIMNGTHQQFPQAYIDDSTVDFFETHFQNAQCSAIYAQHHAAISLTQCHLTKHSYLQVHVRQSKITVRSTTFRECTDTALFIEQEGEGIIEHCRFERSYSSQLAFNVQARGTVSHTQFEQAGTNAIFSENSKVTLEYISVKEHTASYPAFYFKNSILSMHAIQLSHCMHHAIDILDNCNVTASTLSLKGSTQTQLLIRHSTFTGDAVTIENGLQGGLSTEFSTVHLKNSHIRQNGAYGISAETTALSMTQSFIDGHQTGIRQKGGSLRAEALFFTTNDTQYTASDSDVQLKYSHALKGGTGIYLYQCTASFSHVLFVEHSMDQLILKATTAALQHTTLLQGYGNGFTATDCPYLQWKDVTIGAHDGEDKTIRNSHIDESPY</sequence>
<feature type="domain" description="Right handed beta helix" evidence="1">
    <location>
        <begin position="103"/>
        <end position="240"/>
    </location>
</feature>
<proteinExistence type="predicted"/>